<dbReference type="EC" id="2.7.11.1" evidence="2"/>
<feature type="compositionally biased region" description="Basic residues" evidence="11">
    <location>
        <begin position="391"/>
        <end position="402"/>
    </location>
</feature>
<dbReference type="AlphaFoldDB" id="A0AAW1R7E9"/>
<feature type="binding site" evidence="10">
    <location>
        <position position="38"/>
    </location>
    <ligand>
        <name>ATP</name>
        <dbReference type="ChEBI" id="CHEBI:30616"/>
    </ligand>
</feature>
<evidence type="ECO:0000256" key="6">
    <source>
        <dbReference type="ARBA" id="ARBA00022777"/>
    </source>
</evidence>
<dbReference type="PROSITE" id="PS50011">
    <property type="entry name" value="PROTEIN_KINASE_DOM"/>
    <property type="match status" value="1"/>
</dbReference>
<comment type="catalytic activity">
    <reaction evidence="8">
        <text>L-threonyl-[protein] + ATP = O-phospho-L-threonyl-[protein] + ADP + H(+)</text>
        <dbReference type="Rhea" id="RHEA:46608"/>
        <dbReference type="Rhea" id="RHEA-COMP:11060"/>
        <dbReference type="Rhea" id="RHEA-COMP:11605"/>
        <dbReference type="ChEBI" id="CHEBI:15378"/>
        <dbReference type="ChEBI" id="CHEBI:30013"/>
        <dbReference type="ChEBI" id="CHEBI:30616"/>
        <dbReference type="ChEBI" id="CHEBI:61977"/>
        <dbReference type="ChEBI" id="CHEBI:456216"/>
        <dbReference type="EC" id="2.7.11.1"/>
    </reaction>
</comment>
<evidence type="ECO:0000259" key="12">
    <source>
        <dbReference type="PROSITE" id="PS50011"/>
    </source>
</evidence>
<dbReference type="SUPFAM" id="SSF56112">
    <property type="entry name" value="Protein kinase-like (PK-like)"/>
    <property type="match status" value="1"/>
</dbReference>
<dbReference type="InterPro" id="IPR000719">
    <property type="entry name" value="Prot_kinase_dom"/>
</dbReference>
<feature type="region of interest" description="Disordered" evidence="11">
    <location>
        <begin position="284"/>
        <end position="437"/>
    </location>
</feature>
<evidence type="ECO:0000256" key="7">
    <source>
        <dbReference type="ARBA" id="ARBA00022840"/>
    </source>
</evidence>
<dbReference type="EMBL" id="JALJOR010000001">
    <property type="protein sequence ID" value="KAK9829475.1"/>
    <property type="molecule type" value="Genomic_DNA"/>
</dbReference>
<evidence type="ECO:0000256" key="1">
    <source>
        <dbReference type="ARBA" id="ARBA00010886"/>
    </source>
</evidence>
<dbReference type="InterPro" id="IPR051131">
    <property type="entry name" value="NEK_Ser/Thr_kinase_NIMA"/>
</dbReference>
<evidence type="ECO:0000256" key="10">
    <source>
        <dbReference type="PROSITE-ProRule" id="PRU10141"/>
    </source>
</evidence>
<evidence type="ECO:0000256" key="11">
    <source>
        <dbReference type="SAM" id="MobiDB-lite"/>
    </source>
</evidence>
<keyword evidence="5 10" id="KW-0547">Nucleotide-binding</keyword>
<dbReference type="PANTHER" id="PTHR44899:SF7">
    <property type="entry name" value="NIMA-RELATED KINASE"/>
    <property type="match status" value="1"/>
</dbReference>
<keyword evidence="7 10" id="KW-0067">ATP-binding</keyword>
<protein>
    <recommendedName>
        <fullName evidence="2">non-specific serine/threonine protein kinase</fullName>
        <ecNumber evidence="2">2.7.11.1</ecNumber>
    </recommendedName>
</protein>
<dbReference type="PROSITE" id="PS00108">
    <property type="entry name" value="PROTEIN_KINASE_ST"/>
    <property type="match status" value="1"/>
</dbReference>
<evidence type="ECO:0000256" key="3">
    <source>
        <dbReference type="ARBA" id="ARBA00022527"/>
    </source>
</evidence>
<evidence type="ECO:0000256" key="4">
    <source>
        <dbReference type="ARBA" id="ARBA00022679"/>
    </source>
</evidence>
<proteinExistence type="inferred from homology"/>
<evidence type="ECO:0000313" key="14">
    <source>
        <dbReference type="Proteomes" id="UP001489004"/>
    </source>
</evidence>
<evidence type="ECO:0000256" key="8">
    <source>
        <dbReference type="ARBA" id="ARBA00047899"/>
    </source>
</evidence>
<comment type="catalytic activity">
    <reaction evidence="9">
        <text>L-seryl-[protein] + ATP = O-phospho-L-seryl-[protein] + ADP + H(+)</text>
        <dbReference type="Rhea" id="RHEA:17989"/>
        <dbReference type="Rhea" id="RHEA-COMP:9863"/>
        <dbReference type="Rhea" id="RHEA-COMP:11604"/>
        <dbReference type="ChEBI" id="CHEBI:15378"/>
        <dbReference type="ChEBI" id="CHEBI:29999"/>
        <dbReference type="ChEBI" id="CHEBI:30616"/>
        <dbReference type="ChEBI" id="CHEBI:83421"/>
        <dbReference type="ChEBI" id="CHEBI:456216"/>
        <dbReference type="EC" id="2.7.11.1"/>
    </reaction>
</comment>
<evidence type="ECO:0000313" key="13">
    <source>
        <dbReference type="EMBL" id="KAK9829475.1"/>
    </source>
</evidence>
<dbReference type="PANTHER" id="PTHR44899">
    <property type="entry name" value="CAMK FAMILY PROTEIN KINASE"/>
    <property type="match status" value="1"/>
</dbReference>
<organism evidence="13 14">
    <name type="scientific">[Myrmecia] bisecta</name>
    <dbReference type="NCBI Taxonomy" id="41462"/>
    <lineage>
        <taxon>Eukaryota</taxon>
        <taxon>Viridiplantae</taxon>
        <taxon>Chlorophyta</taxon>
        <taxon>core chlorophytes</taxon>
        <taxon>Trebouxiophyceae</taxon>
        <taxon>Trebouxiales</taxon>
        <taxon>Trebouxiaceae</taxon>
        <taxon>Myrmecia</taxon>
    </lineage>
</organism>
<dbReference type="InterPro" id="IPR008271">
    <property type="entry name" value="Ser/Thr_kinase_AS"/>
</dbReference>
<dbReference type="Gene3D" id="3.30.200.20">
    <property type="entry name" value="Phosphorylase Kinase, domain 1"/>
    <property type="match status" value="1"/>
</dbReference>
<feature type="compositionally biased region" description="Basic and acidic residues" evidence="11">
    <location>
        <begin position="346"/>
        <end position="355"/>
    </location>
</feature>
<evidence type="ECO:0000256" key="5">
    <source>
        <dbReference type="ARBA" id="ARBA00022741"/>
    </source>
</evidence>
<dbReference type="InterPro" id="IPR011009">
    <property type="entry name" value="Kinase-like_dom_sf"/>
</dbReference>
<evidence type="ECO:0000256" key="2">
    <source>
        <dbReference type="ARBA" id="ARBA00012513"/>
    </source>
</evidence>
<comment type="caution">
    <text evidence="13">The sequence shown here is derived from an EMBL/GenBank/DDBJ whole genome shotgun (WGS) entry which is preliminary data.</text>
</comment>
<dbReference type="Gene3D" id="1.10.510.10">
    <property type="entry name" value="Transferase(Phosphotransferase) domain 1"/>
    <property type="match status" value="1"/>
</dbReference>
<keyword evidence="14" id="KW-1185">Reference proteome</keyword>
<dbReference type="Proteomes" id="UP001489004">
    <property type="component" value="Unassembled WGS sequence"/>
</dbReference>
<feature type="domain" description="Protein kinase" evidence="12">
    <location>
        <begin position="9"/>
        <end position="267"/>
    </location>
</feature>
<gene>
    <name evidence="13" type="ORF">WJX72_006083</name>
</gene>
<evidence type="ECO:0000256" key="9">
    <source>
        <dbReference type="ARBA" id="ARBA00048679"/>
    </source>
</evidence>
<dbReference type="GO" id="GO:0005524">
    <property type="term" value="F:ATP binding"/>
    <property type="evidence" value="ECO:0007669"/>
    <property type="project" value="UniProtKB-UniRule"/>
</dbReference>
<name>A0AAW1R7E9_9CHLO</name>
<dbReference type="SMART" id="SM00220">
    <property type="entry name" value="S_TKc"/>
    <property type="match status" value="1"/>
</dbReference>
<comment type="similarity">
    <text evidence="1">Belongs to the protein kinase superfamily. NEK Ser/Thr protein kinase family. NIMA subfamily.</text>
</comment>
<keyword evidence="4" id="KW-0808">Transferase</keyword>
<reference evidence="13 14" key="1">
    <citation type="journal article" date="2024" name="Nat. Commun.">
        <title>Phylogenomics reveals the evolutionary origins of lichenization in chlorophyte algae.</title>
        <authorList>
            <person name="Puginier C."/>
            <person name="Libourel C."/>
            <person name="Otte J."/>
            <person name="Skaloud P."/>
            <person name="Haon M."/>
            <person name="Grisel S."/>
            <person name="Petersen M."/>
            <person name="Berrin J.G."/>
            <person name="Delaux P.M."/>
            <person name="Dal Grande F."/>
            <person name="Keller J."/>
        </authorList>
    </citation>
    <scope>NUCLEOTIDE SEQUENCE [LARGE SCALE GENOMIC DNA]</scope>
    <source>
        <strain evidence="13 14">SAG 2043</strain>
    </source>
</reference>
<dbReference type="Pfam" id="PF00069">
    <property type="entry name" value="Pkinase"/>
    <property type="match status" value="1"/>
</dbReference>
<dbReference type="PROSITE" id="PS00107">
    <property type="entry name" value="PROTEIN_KINASE_ATP"/>
    <property type="match status" value="1"/>
</dbReference>
<keyword evidence="6" id="KW-0418">Kinase</keyword>
<dbReference type="InterPro" id="IPR017441">
    <property type="entry name" value="Protein_kinase_ATP_BS"/>
</dbReference>
<dbReference type="GO" id="GO:0004674">
    <property type="term" value="F:protein serine/threonine kinase activity"/>
    <property type="evidence" value="ECO:0007669"/>
    <property type="project" value="UniProtKB-KW"/>
</dbReference>
<sequence length="576" mass="63401">MARSSKADFVLERKLGSGQFGTVYLGTRKLDGKPYAIKQLDMRQMSRREQEECVKEVEILAVLNSPYIIRYYDSFLEEGRLYIVTEYAAGGTLHNLVSRYGGPLAEELIWRISIQLMLGLHHMHSKRVLHRDIKSLNIFLDGPTTSGPATRVKIGDLGVSRFLSTKSNFAKTVIGTPYYLSPELCEEKPYNDKSDVWALGIVMYECCTGKHPFDGESQASLIMRILRGQYKPVVGYSAELVDLIKRCLTQAAARRPNTERLLGLTSVRSRARLYGIELPEAPTSIPIPLSTRKGDSALATSTMPSIAGKRKPPARSATRSSMAQLRAPVAASGAPTRRLPLRRPRSAGDNRDSPRESMSSKTPEVSPPKVKAQAAAISERPLSGQSGKLAALHKLRERRRQSHNGGWSPRDLPPEPANGACSGSGKLPSCQRPAGPQVRISEADEAGQAPGQENSETGLLVEEASSLSLQDSYDGSSAEAAADDQRIRELTQQQEAHRIRCQELIGMQAFDELYTLFKSEMDKDSPSGTGTLDSGRGDSADMMSEAVFRIIPPDKSEAVHLLYKLIYIESQLSRER</sequence>
<keyword evidence="3" id="KW-0723">Serine/threonine-protein kinase</keyword>
<accession>A0AAW1R7E9</accession>
<dbReference type="FunFam" id="3.30.200.20:FF:000097">
    <property type="entry name" value="Probable serine/threonine-protein kinase nek1"/>
    <property type="match status" value="1"/>
</dbReference>